<dbReference type="OrthoDB" id="9867873at2"/>
<dbReference type="EMBL" id="SOEO01000001">
    <property type="protein sequence ID" value="TDX87142.1"/>
    <property type="molecule type" value="Genomic_DNA"/>
</dbReference>
<name>A0A4R8IAJ6_9FLAO</name>
<protein>
    <submittedName>
        <fullName evidence="1">Uncharacterized protein</fullName>
    </submittedName>
</protein>
<sequence>MLSEKESTQLEFNAYELINKFVNGDYWLFTINKLKNGYNLENTEYHFKVIKEDICYYLVVVIGEKEYFFDGKNEKSPFRCSRNYNGEWQIYFETILENTV</sequence>
<accession>A0A4R8IAJ6</accession>
<dbReference type="AlphaFoldDB" id="A0A4R8IAJ6"/>
<comment type="caution">
    <text evidence="1">The sequence shown here is derived from an EMBL/GenBank/DDBJ whole genome shotgun (WGS) entry which is preliminary data.</text>
</comment>
<reference evidence="1 2" key="1">
    <citation type="submission" date="2019-03" db="EMBL/GenBank/DDBJ databases">
        <title>Genomic Encyclopedia of Type Strains, Phase III (KMG-III): the genomes of soil and plant-associated and newly described type strains.</title>
        <authorList>
            <person name="Whitman W."/>
        </authorList>
    </citation>
    <scope>NUCLEOTIDE SEQUENCE [LARGE SCALE GENOMIC DNA]</scope>
    <source>
        <strain evidence="1 2">CGMCC 1.12802</strain>
    </source>
</reference>
<organism evidence="1 2">
    <name type="scientific">Epilithonimonas xixisoli</name>
    <dbReference type="NCBI Taxonomy" id="1476462"/>
    <lineage>
        <taxon>Bacteria</taxon>
        <taxon>Pseudomonadati</taxon>
        <taxon>Bacteroidota</taxon>
        <taxon>Flavobacteriia</taxon>
        <taxon>Flavobacteriales</taxon>
        <taxon>Weeksellaceae</taxon>
        <taxon>Chryseobacterium group</taxon>
        <taxon>Epilithonimonas</taxon>
    </lineage>
</organism>
<dbReference type="RefSeq" id="WP_133943761.1">
    <property type="nucleotide sequence ID" value="NZ_SOEO01000001.1"/>
</dbReference>
<gene>
    <name evidence="1" type="ORF">B0I22_1323</name>
</gene>
<keyword evidence="2" id="KW-1185">Reference proteome</keyword>
<evidence type="ECO:0000313" key="1">
    <source>
        <dbReference type="EMBL" id="TDX87142.1"/>
    </source>
</evidence>
<dbReference type="Proteomes" id="UP000295313">
    <property type="component" value="Unassembled WGS sequence"/>
</dbReference>
<evidence type="ECO:0000313" key="2">
    <source>
        <dbReference type="Proteomes" id="UP000295313"/>
    </source>
</evidence>
<proteinExistence type="predicted"/>